<accession>A0A0C5XKL3</accession>
<dbReference type="Pfam" id="PF13193">
    <property type="entry name" value="AMP-binding_C"/>
    <property type="match status" value="1"/>
</dbReference>
<evidence type="ECO:0000313" key="5">
    <source>
        <dbReference type="Proteomes" id="UP000030300"/>
    </source>
</evidence>
<dbReference type="SUPFAM" id="SSF56801">
    <property type="entry name" value="Acetyl-CoA synthetase-like"/>
    <property type="match status" value="1"/>
</dbReference>
<feature type="domain" description="AMP-binding enzyme C-terminal" evidence="3">
    <location>
        <begin position="386"/>
        <end position="461"/>
    </location>
</feature>
<dbReference type="GO" id="GO:0031956">
    <property type="term" value="F:medium-chain fatty acid-CoA ligase activity"/>
    <property type="evidence" value="ECO:0007669"/>
    <property type="project" value="TreeGrafter"/>
</dbReference>
<evidence type="ECO:0000259" key="2">
    <source>
        <dbReference type="Pfam" id="PF00501"/>
    </source>
</evidence>
<evidence type="ECO:0000313" key="4">
    <source>
        <dbReference type="EMBL" id="AJR18037.1"/>
    </source>
</evidence>
<dbReference type="InterPro" id="IPR045851">
    <property type="entry name" value="AMP-bd_C_sf"/>
</dbReference>
<dbReference type="PANTHER" id="PTHR43201:SF8">
    <property type="entry name" value="ACYL-COA SYNTHETASE FAMILY MEMBER 3"/>
    <property type="match status" value="1"/>
</dbReference>
<name>A0A0C5XKL3_NOCSI</name>
<evidence type="ECO:0000259" key="3">
    <source>
        <dbReference type="Pfam" id="PF13193"/>
    </source>
</evidence>
<gene>
    <name evidence="4" type="ORF">KR76_02155</name>
</gene>
<dbReference type="KEGG" id="psim:KR76_02155"/>
<dbReference type="InterPro" id="IPR025110">
    <property type="entry name" value="AMP-bd_C"/>
</dbReference>
<feature type="domain" description="AMP-dependent synthetase/ligase" evidence="2">
    <location>
        <begin position="9"/>
        <end position="334"/>
    </location>
</feature>
<dbReference type="InterPro" id="IPR042099">
    <property type="entry name" value="ANL_N_sf"/>
</dbReference>
<dbReference type="Gene3D" id="3.30.300.30">
    <property type="match status" value="1"/>
</dbReference>
<dbReference type="STRING" id="2045.KR76_02155"/>
<dbReference type="GO" id="GO:0006631">
    <property type="term" value="P:fatty acid metabolic process"/>
    <property type="evidence" value="ECO:0007669"/>
    <property type="project" value="TreeGrafter"/>
</dbReference>
<dbReference type="HOGENOM" id="CLU_000022_59_7_11"/>
<keyword evidence="4" id="KW-0808">Transferase</keyword>
<dbReference type="AlphaFoldDB" id="A0A0C5XKL3"/>
<comment type="similarity">
    <text evidence="1">Belongs to the ATP-dependent AMP-binding enzyme family.</text>
</comment>
<dbReference type="CDD" id="cd04433">
    <property type="entry name" value="AFD_class_I"/>
    <property type="match status" value="1"/>
</dbReference>
<dbReference type="EC" id="2.7.7.58" evidence="4"/>
<keyword evidence="4" id="KW-0436">Ligase</keyword>
<dbReference type="GO" id="GO:0016779">
    <property type="term" value="F:nucleotidyltransferase activity"/>
    <property type="evidence" value="ECO:0007669"/>
    <property type="project" value="UniProtKB-KW"/>
</dbReference>
<reference evidence="4 5" key="1">
    <citation type="journal article" date="2015" name="Genome Announc.">
        <title>Complete Genome Sequence of Steroid-Transforming Nocardioides simplex VKM Ac-2033D.</title>
        <authorList>
            <person name="Shtratnikova V.Y."/>
            <person name="Schelkunov M.I."/>
            <person name="Pekov Y.A."/>
            <person name="Fokina V.V."/>
            <person name="Logacheva M.D."/>
            <person name="Sokolov S.L."/>
            <person name="Bragin E.Y."/>
            <person name="Ashapkin V.V."/>
            <person name="Donova M.V."/>
        </authorList>
    </citation>
    <scope>NUCLEOTIDE SEQUENCE [LARGE SCALE GENOMIC DNA]</scope>
    <source>
        <strain evidence="4 5">VKM Ac-2033D</strain>
    </source>
</reference>
<dbReference type="Pfam" id="PF00501">
    <property type="entry name" value="AMP-binding"/>
    <property type="match status" value="1"/>
</dbReference>
<proteinExistence type="inferred from homology"/>
<dbReference type="InterPro" id="IPR000873">
    <property type="entry name" value="AMP-dep_synth/lig_dom"/>
</dbReference>
<sequence length="492" mass="51146">MIDADGVHTLGRVVAQAGEIADLLDRSLTGAPTVLVQADNTWRTLAAAIAVGLRGGLIAVISGHAAKSEYDLALEDIQPDAVIASPQAIATWQVDDGELPVVGEAFPGWSVRAAASRRTRGVERWRGGVAIAMTSGSTGRPKCVVQSEEALRYAGQATIDAVGLEPGDPVGALVPLSSVAAFCFGLHLPAMLGSPMVCLDRWSPEDAVALLRDEKVAWTMLVPTMALQLSLVPGSDGALTSLRAMTVGGGPMNATALERAERHLGTRFLRVFGMSECLGHTTPLPAEDADVRLGRDGRPFPGTLVRIVGADGAPLPDGEVGNAQVRGPSLFVGYARDGVPVPPEVTADGFFPTGDRARINDDGTINILGREKQVIIRGGRNLDINEVEAAVAAIPGVAQVCIVPVPDDLLGERAAALVVWSGEPLDLDGVRRELAAADFPKFKWPEFVYDVAHLPQNRVGKLDRSGAISLASSLAAAGIAAPAGTTAGPAVP</sequence>
<protein>
    <submittedName>
        <fullName evidence="4">Cyclohexanecarboxylate-CoA ligase</fullName>
        <ecNumber evidence="4">2.7.7.58</ecNumber>
    </submittedName>
</protein>
<keyword evidence="4" id="KW-0548">Nucleotidyltransferase</keyword>
<dbReference type="EMBL" id="CP009896">
    <property type="protein sequence ID" value="AJR18037.1"/>
    <property type="molecule type" value="Genomic_DNA"/>
</dbReference>
<evidence type="ECO:0000256" key="1">
    <source>
        <dbReference type="ARBA" id="ARBA00006432"/>
    </source>
</evidence>
<organism evidence="4 5">
    <name type="scientific">Nocardioides simplex</name>
    <name type="common">Arthrobacter simplex</name>
    <dbReference type="NCBI Taxonomy" id="2045"/>
    <lineage>
        <taxon>Bacteria</taxon>
        <taxon>Bacillati</taxon>
        <taxon>Actinomycetota</taxon>
        <taxon>Actinomycetes</taxon>
        <taxon>Propionibacteriales</taxon>
        <taxon>Nocardioidaceae</taxon>
        <taxon>Pimelobacter</taxon>
    </lineage>
</organism>
<dbReference type="Gene3D" id="3.40.50.12780">
    <property type="entry name" value="N-terminal domain of ligase-like"/>
    <property type="match status" value="1"/>
</dbReference>
<keyword evidence="5" id="KW-1185">Reference proteome</keyword>
<dbReference type="Proteomes" id="UP000030300">
    <property type="component" value="Chromosome"/>
</dbReference>
<dbReference type="PANTHER" id="PTHR43201">
    <property type="entry name" value="ACYL-COA SYNTHETASE"/>
    <property type="match status" value="1"/>
</dbReference>